<accession>A0A2M6UTZ2</accession>
<dbReference type="InterPro" id="IPR038696">
    <property type="entry name" value="IalB_sf"/>
</dbReference>
<name>A0A2M6UTZ2_9HYPH</name>
<dbReference type="EMBL" id="NJGE01000004">
    <property type="protein sequence ID" value="PIT69678.1"/>
    <property type="molecule type" value="Genomic_DNA"/>
</dbReference>
<evidence type="ECO:0000313" key="2">
    <source>
        <dbReference type="Proteomes" id="UP000229839"/>
    </source>
</evidence>
<dbReference type="InterPro" id="IPR010642">
    <property type="entry name" value="Invasion_prot_B"/>
</dbReference>
<dbReference type="OrthoDB" id="7375326at2"/>
<sequence length="200" mass="22566">MIIAKMIIILKKRNMLVKILFALALIGKGESFANENNSIYTIHPPHLSIPRGEPGETRRIIMQFYDWTLICDEKQKLKLKQGICNVTQTVHDQEGNTIFSWSLVSTTNGQAVMLLRTLPNSDINVPIQMFVKGEKKPVLIHYTQCNETVCLAQSPVGPVLTKQIEQDNKVRISYKLKDGKVFSFTVPFKGLNAALNSLRP</sequence>
<reference evidence="1 2" key="1">
    <citation type="submission" date="2017-06" db="EMBL/GenBank/DDBJ databases">
        <title>Draft genome of Bartonella tribocorum strain L103, isolated from a rodent in Laos.</title>
        <authorList>
            <person name="Hadjadj L."/>
            <person name="Jiyipong T."/>
            <person name="Morand S."/>
            <person name="Diene S.M."/>
            <person name="Rolain J.-M."/>
        </authorList>
    </citation>
    <scope>NUCLEOTIDE SEQUENCE [LARGE SCALE GENOMIC DNA]</scope>
    <source>
        <strain evidence="1 2">L103</strain>
    </source>
</reference>
<dbReference type="RefSeq" id="WP_100128619.1">
    <property type="nucleotide sequence ID" value="NZ_CADDYI010000036.1"/>
</dbReference>
<protein>
    <submittedName>
        <fullName evidence="1">Invasion-associated locus B family protein</fullName>
    </submittedName>
</protein>
<dbReference type="STRING" id="85701.BM1374166_00151"/>
<proteinExistence type="predicted"/>
<dbReference type="AlphaFoldDB" id="A0A2M6UTZ2"/>
<comment type="caution">
    <text evidence="1">The sequence shown here is derived from an EMBL/GenBank/DDBJ whole genome shotgun (WGS) entry which is preliminary data.</text>
</comment>
<dbReference type="Proteomes" id="UP000229839">
    <property type="component" value="Unassembled WGS sequence"/>
</dbReference>
<dbReference type="Pfam" id="PF06776">
    <property type="entry name" value="IalB"/>
    <property type="match status" value="1"/>
</dbReference>
<organism evidence="1 2">
    <name type="scientific">Bartonella tribocorum</name>
    <dbReference type="NCBI Taxonomy" id="85701"/>
    <lineage>
        <taxon>Bacteria</taxon>
        <taxon>Pseudomonadati</taxon>
        <taxon>Pseudomonadota</taxon>
        <taxon>Alphaproteobacteria</taxon>
        <taxon>Hyphomicrobiales</taxon>
        <taxon>Bartonellaceae</taxon>
        <taxon>Bartonella</taxon>
    </lineage>
</organism>
<evidence type="ECO:0000313" key="1">
    <source>
        <dbReference type="EMBL" id="PIT69678.1"/>
    </source>
</evidence>
<dbReference type="Gene3D" id="2.60.40.1880">
    <property type="entry name" value="Invasion associated locus B (IalB) protein"/>
    <property type="match status" value="1"/>
</dbReference>
<gene>
    <name evidence="1" type="ORF">CER18_03025</name>
</gene>